<dbReference type="Proteomes" id="UP001152320">
    <property type="component" value="Chromosome 13"/>
</dbReference>
<dbReference type="GO" id="GO:0005886">
    <property type="term" value="C:plasma membrane"/>
    <property type="evidence" value="ECO:0007669"/>
    <property type="project" value="TreeGrafter"/>
</dbReference>
<keyword evidence="2 7" id="KW-0812">Transmembrane</keyword>
<evidence type="ECO:0000256" key="7">
    <source>
        <dbReference type="SAM" id="Phobius"/>
    </source>
</evidence>
<comment type="caution">
    <text evidence="8">The sequence shown here is derived from an EMBL/GenBank/DDBJ whole genome shotgun (WGS) entry which is preliminary data.</text>
</comment>
<keyword evidence="4 7" id="KW-1133">Transmembrane helix</keyword>
<sequence>MSIGDVYTVKSTPHTERLPRVILIFLCYGKVATLTYYYPGEALSKSTMAILEFSYLMVVLTPVLLTAVAETPSPDLPQWTVKDDNDKICMLMAMNATIKLEPEVPIPDTATAFQQTGSCDSKMALFTLEFTFKDGFNYQITTSFSADENYYKMIELNVTKSDGFSFLKRSYEDSSFPSASIGDSMTCQKYDCELVYFNEYQFQPFAQQSKEQYGKAEACKFGFGPLVYVVFVAIVFVFVAAVVAIVLVVVKVVKSRRGYSEIQ</sequence>
<keyword evidence="9" id="KW-1185">Reference proteome</keyword>
<dbReference type="AlphaFoldDB" id="A0A9Q1BQM1"/>
<dbReference type="PANTHER" id="PTHR11506:SF35">
    <property type="entry name" value="LYSOSOME-ASSOCIATED MEMBRANE GLYCOPROTEIN 5"/>
    <property type="match status" value="1"/>
</dbReference>
<gene>
    <name evidence="8" type="ORF">HOLleu_27420</name>
</gene>
<dbReference type="GO" id="GO:0005765">
    <property type="term" value="C:lysosomal membrane"/>
    <property type="evidence" value="ECO:0007669"/>
    <property type="project" value="TreeGrafter"/>
</dbReference>
<evidence type="ECO:0000256" key="6">
    <source>
        <dbReference type="ARBA" id="ARBA00023180"/>
    </source>
</evidence>
<reference evidence="8" key="1">
    <citation type="submission" date="2021-10" db="EMBL/GenBank/DDBJ databases">
        <title>Tropical sea cucumber genome reveals ecological adaptation and Cuvierian tubules defense mechanism.</title>
        <authorList>
            <person name="Chen T."/>
        </authorList>
    </citation>
    <scope>NUCLEOTIDE SEQUENCE</scope>
    <source>
        <strain evidence="8">Nanhai2018</strain>
        <tissue evidence="8">Muscle</tissue>
    </source>
</reference>
<keyword evidence="6" id="KW-0325">Glycoprotein</keyword>
<name>A0A9Q1BQM1_HOLLE</name>
<evidence type="ECO:0000256" key="3">
    <source>
        <dbReference type="ARBA" id="ARBA00022729"/>
    </source>
</evidence>
<evidence type="ECO:0000256" key="4">
    <source>
        <dbReference type="ARBA" id="ARBA00022989"/>
    </source>
</evidence>
<dbReference type="GO" id="GO:0031902">
    <property type="term" value="C:late endosome membrane"/>
    <property type="evidence" value="ECO:0007669"/>
    <property type="project" value="TreeGrafter"/>
</dbReference>
<feature type="transmembrane region" description="Helical" evidence="7">
    <location>
        <begin position="20"/>
        <end position="38"/>
    </location>
</feature>
<dbReference type="GO" id="GO:0072594">
    <property type="term" value="P:establishment of protein localization to organelle"/>
    <property type="evidence" value="ECO:0007669"/>
    <property type="project" value="TreeGrafter"/>
</dbReference>
<organism evidence="8 9">
    <name type="scientific">Holothuria leucospilota</name>
    <name type="common">Black long sea cucumber</name>
    <name type="synonym">Mertensiothuria leucospilota</name>
    <dbReference type="NCBI Taxonomy" id="206669"/>
    <lineage>
        <taxon>Eukaryota</taxon>
        <taxon>Metazoa</taxon>
        <taxon>Echinodermata</taxon>
        <taxon>Eleutherozoa</taxon>
        <taxon>Echinozoa</taxon>
        <taxon>Holothuroidea</taxon>
        <taxon>Aspidochirotacea</taxon>
        <taxon>Aspidochirotida</taxon>
        <taxon>Holothuriidae</taxon>
        <taxon>Holothuria</taxon>
    </lineage>
</organism>
<feature type="transmembrane region" description="Helical" evidence="7">
    <location>
        <begin position="226"/>
        <end position="250"/>
    </location>
</feature>
<keyword evidence="5 7" id="KW-0472">Membrane</keyword>
<evidence type="ECO:0000256" key="1">
    <source>
        <dbReference type="ARBA" id="ARBA00004251"/>
    </source>
</evidence>
<evidence type="ECO:0000313" key="8">
    <source>
        <dbReference type="EMBL" id="KAJ8030879.1"/>
    </source>
</evidence>
<comment type="subcellular location">
    <subcellularLocation>
        <location evidence="1">Cell membrane</location>
        <topology evidence="1">Single-pass type I membrane protein</topology>
    </subcellularLocation>
</comment>
<dbReference type="PANTHER" id="PTHR11506">
    <property type="entry name" value="LYSOSOME-ASSOCIATED MEMBRANE GLYCOPROTEIN"/>
    <property type="match status" value="1"/>
</dbReference>
<keyword evidence="3" id="KW-0732">Signal</keyword>
<proteinExistence type="predicted"/>
<evidence type="ECO:0000256" key="5">
    <source>
        <dbReference type="ARBA" id="ARBA00023136"/>
    </source>
</evidence>
<accession>A0A9Q1BQM1</accession>
<dbReference type="Gene3D" id="2.40.160.110">
    <property type="match status" value="1"/>
</dbReference>
<dbReference type="OrthoDB" id="10535228at2759"/>
<dbReference type="InterPro" id="IPR002000">
    <property type="entry name" value="Lysosome-assoc_membr_glycop"/>
</dbReference>
<evidence type="ECO:0000256" key="2">
    <source>
        <dbReference type="ARBA" id="ARBA00022692"/>
    </source>
</evidence>
<protein>
    <submittedName>
        <fullName evidence="8">Uncharacterized protein</fullName>
    </submittedName>
</protein>
<dbReference type="EMBL" id="JAIZAY010000013">
    <property type="protein sequence ID" value="KAJ8030879.1"/>
    <property type="molecule type" value="Genomic_DNA"/>
</dbReference>
<evidence type="ECO:0000313" key="9">
    <source>
        <dbReference type="Proteomes" id="UP001152320"/>
    </source>
</evidence>